<dbReference type="Pfam" id="PF00672">
    <property type="entry name" value="HAMP"/>
    <property type="match status" value="1"/>
</dbReference>
<keyword evidence="10" id="KW-1133">Transmembrane helix</keyword>
<keyword evidence="9" id="KW-0902">Two-component regulatory system</keyword>
<evidence type="ECO:0000313" key="14">
    <source>
        <dbReference type="EMBL" id="GGB49518.1"/>
    </source>
</evidence>
<dbReference type="GO" id="GO:0000160">
    <property type="term" value="P:phosphorelay signal transduction system"/>
    <property type="evidence" value="ECO:0007669"/>
    <property type="project" value="UniProtKB-KW"/>
</dbReference>
<dbReference type="SUPFAM" id="SSF158472">
    <property type="entry name" value="HAMP domain-like"/>
    <property type="match status" value="1"/>
</dbReference>
<evidence type="ECO:0000256" key="3">
    <source>
        <dbReference type="ARBA" id="ARBA00012438"/>
    </source>
</evidence>
<keyword evidence="5" id="KW-0808">Transferase</keyword>
<evidence type="ECO:0000313" key="15">
    <source>
        <dbReference type="Proteomes" id="UP000605148"/>
    </source>
</evidence>
<evidence type="ECO:0000259" key="11">
    <source>
        <dbReference type="PROSITE" id="PS50109"/>
    </source>
</evidence>
<dbReference type="PROSITE" id="PS50109">
    <property type="entry name" value="HIS_KIN"/>
    <property type="match status" value="1"/>
</dbReference>
<dbReference type="RefSeq" id="WP_150496309.1">
    <property type="nucleotide sequence ID" value="NZ_BMFA01000006.1"/>
</dbReference>
<keyword evidence="10" id="KW-0812">Transmembrane</keyword>
<evidence type="ECO:0000256" key="10">
    <source>
        <dbReference type="SAM" id="Phobius"/>
    </source>
</evidence>
<evidence type="ECO:0000256" key="4">
    <source>
        <dbReference type="ARBA" id="ARBA00022553"/>
    </source>
</evidence>
<comment type="catalytic activity">
    <reaction evidence="1">
        <text>ATP + protein L-histidine = ADP + protein N-phospho-L-histidine.</text>
        <dbReference type="EC" id="2.7.13.3"/>
    </reaction>
</comment>
<evidence type="ECO:0000259" key="12">
    <source>
        <dbReference type="PROSITE" id="PS50112"/>
    </source>
</evidence>
<reference evidence="14" key="1">
    <citation type="journal article" date="2014" name="Int. J. Syst. Evol. Microbiol.">
        <title>Complete genome sequence of Corynebacterium casei LMG S-19264T (=DSM 44701T), isolated from a smear-ripened cheese.</title>
        <authorList>
            <consortium name="US DOE Joint Genome Institute (JGI-PGF)"/>
            <person name="Walter F."/>
            <person name="Albersmeier A."/>
            <person name="Kalinowski J."/>
            <person name="Ruckert C."/>
        </authorList>
    </citation>
    <scope>NUCLEOTIDE SEQUENCE</scope>
    <source>
        <strain evidence="14">CGMCC 1.12426</strain>
    </source>
</reference>
<accession>A0A916TJS1</accession>
<dbReference type="Gene3D" id="3.30.450.20">
    <property type="entry name" value="PAS domain"/>
    <property type="match status" value="1"/>
</dbReference>
<feature type="transmembrane region" description="Helical" evidence="10">
    <location>
        <begin position="7"/>
        <end position="27"/>
    </location>
</feature>
<dbReference type="EMBL" id="BMFA01000006">
    <property type="protein sequence ID" value="GGB49518.1"/>
    <property type="molecule type" value="Genomic_DNA"/>
</dbReference>
<keyword evidence="7" id="KW-0418">Kinase</keyword>
<dbReference type="PRINTS" id="PR00344">
    <property type="entry name" value="BCTRLSENSOR"/>
</dbReference>
<comment type="subcellular location">
    <subcellularLocation>
        <location evidence="2">Membrane</location>
    </subcellularLocation>
</comment>
<dbReference type="InterPro" id="IPR005467">
    <property type="entry name" value="His_kinase_dom"/>
</dbReference>
<reference evidence="14" key="2">
    <citation type="submission" date="2020-09" db="EMBL/GenBank/DDBJ databases">
        <authorList>
            <person name="Sun Q."/>
            <person name="Zhou Y."/>
        </authorList>
    </citation>
    <scope>NUCLEOTIDE SEQUENCE</scope>
    <source>
        <strain evidence="14">CGMCC 1.12426</strain>
    </source>
</reference>
<evidence type="ECO:0000256" key="7">
    <source>
        <dbReference type="ARBA" id="ARBA00022777"/>
    </source>
</evidence>
<dbReference type="InterPro" id="IPR004358">
    <property type="entry name" value="Sig_transdc_His_kin-like_C"/>
</dbReference>
<dbReference type="GO" id="GO:0016020">
    <property type="term" value="C:membrane"/>
    <property type="evidence" value="ECO:0007669"/>
    <property type="project" value="UniProtKB-SubCell"/>
</dbReference>
<proteinExistence type="predicted"/>
<dbReference type="InterPro" id="IPR000014">
    <property type="entry name" value="PAS"/>
</dbReference>
<dbReference type="Gene3D" id="6.10.340.10">
    <property type="match status" value="1"/>
</dbReference>
<name>A0A916TJS1_9HYPH</name>
<feature type="domain" description="PAS" evidence="12">
    <location>
        <begin position="242"/>
        <end position="279"/>
    </location>
</feature>
<protein>
    <recommendedName>
        <fullName evidence="3">histidine kinase</fullName>
        <ecNumber evidence="3">2.7.13.3</ecNumber>
    </recommendedName>
</protein>
<keyword evidence="15" id="KW-1185">Reference proteome</keyword>
<keyword evidence="10" id="KW-0472">Membrane</keyword>
<gene>
    <name evidence="14" type="ORF">GCM10011316_22060</name>
</gene>
<dbReference type="GO" id="GO:0005524">
    <property type="term" value="F:ATP binding"/>
    <property type="evidence" value="ECO:0007669"/>
    <property type="project" value="UniProtKB-KW"/>
</dbReference>
<keyword evidence="4" id="KW-0597">Phosphoprotein</keyword>
<evidence type="ECO:0000256" key="5">
    <source>
        <dbReference type="ARBA" id="ARBA00022679"/>
    </source>
</evidence>
<dbReference type="Pfam" id="PF02518">
    <property type="entry name" value="HATPase_c"/>
    <property type="match status" value="1"/>
</dbReference>
<evidence type="ECO:0000256" key="6">
    <source>
        <dbReference type="ARBA" id="ARBA00022741"/>
    </source>
</evidence>
<dbReference type="PROSITE" id="PS50885">
    <property type="entry name" value="HAMP"/>
    <property type="match status" value="1"/>
</dbReference>
<feature type="domain" description="Histidine kinase" evidence="11">
    <location>
        <begin position="389"/>
        <end position="636"/>
    </location>
</feature>
<dbReference type="EC" id="2.7.13.3" evidence="3"/>
<dbReference type="SUPFAM" id="SSF55874">
    <property type="entry name" value="ATPase domain of HSP90 chaperone/DNA topoisomerase II/histidine kinase"/>
    <property type="match status" value="1"/>
</dbReference>
<dbReference type="OrthoDB" id="7797927at2"/>
<dbReference type="InterPro" id="IPR003660">
    <property type="entry name" value="HAMP_dom"/>
</dbReference>
<dbReference type="Gene3D" id="1.10.287.130">
    <property type="match status" value="1"/>
</dbReference>
<dbReference type="PROSITE" id="PS50112">
    <property type="entry name" value="PAS"/>
    <property type="match status" value="1"/>
</dbReference>
<dbReference type="SMART" id="SM00304">
    <property type="entry name" value="HAMP"/>
    <property type="match status" value="1"/>
</dbReference>
<dbReference type="InterPro" id="IPR003594">
    <property type="entry name" value="HATPase_dom"/>
</dbReference>
<dbReference type="SMART" id="SM00387">
    <property type="entry name" value="HATPase_c"/>
    <property type="match status" value="1"/>
</dbReference>
<dbReference type="Pfam" id="PF12860">
    <property type="entry name" value="PAS_7"/>
    <property type="match status" value="1"/>
</dbReference>
<evidence type="ECO:0000259" key="13">
    <source>
        <dbReference type="PROSITE" id="PS50885"/>
    </source>
</evidence>
<keyword evidence="8" id="KW-0067">ATP-binding</keyword>
<dbReference type="Proteomes" id="UP000605148">
    <property type="component" value="Unassembled WGS sequence"/>
</dbReference>
<feature type="domain" description="HAMP" evidence="13">
    <location>
        <begin position="174"/>
        <end position="226"/>
    </location>
</feature>
<dbReference type="CDD" id="cd06225">
    <property type="entry name" value="HAMP"/>
    <property type="match status" value="1"/>
</dbReference>
<keyword evidence="6" id="KW-0547">Nucleotide-binding</keyword>
<dbReference type="GO" id="GO:0004673">
    <property type="term" value="F:protein histidine kinase activity"/>
    <property type="evidence" value="ECO:0007669"/>
    <property type="project" value="UniProtKB-EC"/>
</dbReference>
<organism evidence="14 15">
    <name type="scientific">Roseibium aquae</name>
    <dbReference type="NCBI Taxonomy" id="1323746"/>
    <lineage>
        <taxon>Bacteria</taxon>
        <taxon>Pseudomonadati</taxon>
        <taxon>Pseudomonadota</taxon>
        <taxon>Alphaproteobacteria</taxon>
        <taxon>Hyphomicrobiales</taxon>
        <taxon>Stappiaceae</taxon>
        <taxon>Roseibium</taxon>
    </lineage>
</organism>
<sequence>MSFRLKTFLGVGLIQVVLLGFMIVTSLQDLRSSNERELMTRAETTVELLASMTADAVVSLDLATLDALVEKGLNNEGLLYIQIRNNNGLVLSEGGDTSVLLSRPFENEQNLAADDDRIDIQAPILVGGANFGTVAIGLSTDVLNHVLAAGTKRMVAIAAAVVVLVAVFGFLLGSFLTRNLYRLKDGAQKVAAGDFGYQIEINGKDEMAVTADAFNQMSRALAEYADQAESERDMAEARRLFAESLLHNAINSVPQAVFITDENGRLTFVNRTAMSVYGLFSDNPVTGCAFQDVVLRLVANAPSSIGESAQKLLEERLQRFETQTEQTWQSAWPDGRVMMHTQRPVPSGGMVMVDTDVTELYQANEKNRLLQQELMETHKLESLGTLASGVAHEINTPTQFIGDNLKFLRGAFEDVMGFVDKLPELDRAGVLAELEELDWEFLKEEIPAALSEAGDGVASIGKIVHSIKEFAHPDDSEKQEVDLERLVETAATVARSQWRHAADLKIEASEPDMTIPCYPGDISQVVINLIVNAADAIGEYAQTHDYETGKGEIRVQLSKTHDSCFIKVIDNGPGMDAATARRIFDMFFTTKAPGKGTGQGLSICKSIVELKHKGRLSVRSAPGKGAEFTIQLPVEPLVAEHASPSAGKAA</sequence>
<dbReference type="PANTHER" id="PTHR43065">
    <property type="entry name" value="SENSOR HISTIDINE KINASE"/>
    <property type="match status" value="1"/>
</dbReference>
<dbReference type="InterPro" id="IPR035965">
    <property type="entry name" value="PAS-like_dom_sf"/>
</dbReference>
<evidence type="ECO:0000256" key="8">
    <source>
        <dbReference type="ARBA" id="ARBA00022840"/>
    </source>
</evidence>
<dbReference type="SUPFAM" id="SSF55785">
    <property type="entry name" value="PYP-like sensor domain (PAS domain)"/>
    <property type="match status" value="1"/>
</dbReference>
<evidence type="ECO:0000256" key="1">
    <source>
        <dbReference type="ARBA" id="ARBA00000085"/>
    </source>
</evidence>
<dbReference type="PANTHER" id="PTHR43065:SF46">
    <property type="entry name" value="C4-DICARBOXYLATE TRANSPORT SENSOR PROTEIN DCTB"/>
    <property type="match status" value="1"/>
</dbReference>
<dbReference type="Gene3D" id="3.30.565.10">
    <property type="entry name" value="Histidine kinase-like ATPase, C-terminal domain"/>
    <property type="match status" value="1"/>
</dbReference>
<feature type="transmembrane region" description="Helical" evidence="10">
    <location>
        <begin position="154"/>
        <end position="176"/>
    </location>
</feature>
<evidence type="ECO:0000256" key="2">
    <source>
        <dbReference type="ARBA" id="ARBA00004370"/>
    </source>
</evidence>
<dbReference type="InterPro" id="IPR036890">
    <property type="entry name" value="HATPase_C_sf"/>
</dbReference>
<dbReference type="AlphaFoldDB" id="A0A916TJS1"/>
<comment type="caution">
    <text evidence="14">The sequence shown here is derived from an EMBL/GenBank/DDBJ whole genome shotgun (WGS) entry which is preliminary data.</text>
</comment>
<evidence type="ECO:0000256" key="9">
    <source>
        <dbReference type="ARBA" id="ARBA00023012"/>
    </source>
</evidence>